<evidence type="ECO:0000313" key="3">
    <source>
        <dbReference type="Proteomes" id="UP001162162"/>
    </source>
</evidence>
<dbReference type="InterPro" id="IPR010490">
    <property type="entry name" value="COG6"/>
</dbReference>
<name>A0AAV8Y0T1_9CUCU</name>
<dbReference type="PANTHER" id="PTHR21506:SF0">
    <property type="entry name" value="CONSERVED OLIGOMERIC GOLGI COMPLEX SUBUNIT 6"/>
    <property type="match status" value="1"/>
</dbReference>
<organism evidence="2 3">
    <name type="scientific">Aromia moschata</name>
    <dbReference type="NCBI Taxonomy" id="1265417"/>
    <lineage>
        <taxon>Eukaryota</taxon>
        <taxon>Metazoa</taxon>
        <taxon>Ecdysozoa</taxon>
        <taxon>Arthropoda</taxon>
        <taxon>Hexapoda</taxon>
        <taxon>Insecta</taxon>
        <taxon>Pterygota</taxon>
        <taxon>Neoptera</taxon>
        <taxon>Endopterygota</taxon>
        <taxon>Coleoptera</taxon>
        <taxon>Polyphaga</taxon>
        <taxon>Cucujiformia</taxon>
        <taxon>Chrysomeloidea</taxon>
        <taxon>Cerambycidae</taxon>
        <taxon>Cerambycinae</taxon>
        <taxon>Callichromatini</taxon>
        <taxon>Aromia</taxon>
    </lineage>
</organism>
<evidence type="ECO:0000259" key="1">
    <source>
        <dbReference type="Pfam" id="PF20653"/>
    </source>
</evidence>
<sequence length="144" mass="16871">MDERLERFQAHADAQIDTLTSEQVSSLVANLNLGPIYTILQDQCQEPLSRIPGMEPVDLKKFLVKLDYLTTSPDSILLQQINLLTSSSIRKRYRRDRLKSWWLYTNSLRSCEQSTKSVRKSPADTYQNARRIRKCVVTERRLRR</sequence>
<comment type="caution">
    <text evidence="2">The sequence shown here is derived from an EMBL/GenBank/DDBJ whole genome shotgun (WGS) entry which is preliminary data.</text>
</comment>
<feature type="domain" description="Conserved Oligomeric Golgi complex subunit 6 C-terminal" evidence="1">
    <location>
        <begin position="2"/>
        <end position="95"/>
    </location>
</feature>
<gene>
    <name evidence="2" type="ORF">NQ318_013662</name>
</gene>
<reference evidence="2" key="1">
    <citation type="journal article" date="2023" name="Insect Mol. Biol.">
        <title>Genome sequencing provides insights into the evolution of gene families encoding plant cell wall-degrading enzymes in longhorned beetles.</title>
        <authorList>
            <person name="Shin N.R."/>
            <person name="Okamura Y."/>
            <person name="Kirsch R."/>
            <person name="Pauchet Y."/>
        </authorList>
    </citation>
    <scope>NUCLEOTIDE SEQUENCE</scope>
    <source>
        <strain evidence="2">AMC_N1</strain>
    </source>
</reference>
<dbReference type="AlphaFoldDB" id="A0AAV8Y0T1"/>
<dbReference type="Pfam" id="PF20653">
    <property type="entry name" value="COG6_C"/>
    <property type="match status" value="1"/>
</dbReference>
<dbReference type="InterPro" id="IPR048369">
    <property type="entry name" value="COG6_C"/>
</dbReference>
<dbReference type="PANTHER" id="PTHR21506">
    <property type="entry name" value="COMPONENT OF OLIGOMERIC GOLGI COMPLEX 6"/>
    <property type="match status" value="1"/>
</dbReference>
<proteinExistence type="predicted"/>
<protein>
    <recommendedName>
        <fullName evidence="1">Conserved Oligomeric Golgi complex subunit 6 C-terminal domain-containing protein</fullName>
    </recommendedName>
</protein>
<dbReference type="GO" id="GO:0017119">
    <property type="term" value="C:Golgi transport complex"/>
    <property type="evidence" value="ECO:0007669"/>
    <property type="project" value="InterPro"/>
</dbReference>
<keyword evidence="3" id="KW-1185">Reference proteome</keyword>
<dbReference type="GO" id="GO:0006891">
    <property type="term" value="P:intra-Golgi vesicle-mediated transport"/>
    <property type="evidence" value="ECO:0007669"/>
    <property type="project" value="InterPro"/>
</dbReference>
<dbReference type="Proteomes" id="UP001162162">
    <property type="component" value="Unassembled WGS sequence"/>
</dbReference>
<accession>A0AAV8Y0T1</accession>
<dbReference type="EMBL" id="JAPWTK010000261">
    <property type="protein sequence ID" value="KAJ8944251.1"/>
    <property type="molecule type" value="Genomic_DNA"/>
</dbReference>
<evidence type="ECO:0000313" key="2">
    <source>
        <dbReference type="EMBL" id="KAJ8944251.1"/>
    </source>
</evidence>